<dbReference type="InterPro" id="IPR016064">
    <property type="entry name" value="NAD/diacylglycerol_kinase_sf"/>
</dbReference>
<evidence type="ECO:0000313" key="10">
    <source>
        <dbReference type="EMBL" id="KAG9473698.1"/>
    </source>
</evidence>
<dbReference type="AlphaFoldDB" id="A0A8J6ER86"/>
<dbReference type="GO" id="GO:0008481">
    <property type="term" value="F:sphingosine kinase activity"/>
    <property type="evidence" value="ECO:0007669"/>
    <property type="project" value="UniProtKB-EC"/>
</dbReference>
<keyword evidence="3" id="KW-0547">Nucleotide-binding</keyword>
<dbReference type="GO" id="GO:0005524">
    <property type="term" value="F:ATP binding"/>
    <property type="evidence" value="ECO:0007669"/>
    <property type="project" value="UniProtKB-KW"/>
</dbReference>
<comment type="subcellular location">
    <subcellularLocation>
        <location evidence="1">Endomembrane system</location>
    </subcellularLocation>
</comment>
<evidence type="ECO:0000259" key="9">
    <source>
        <dbReference type="PROSITE" id="PS50146"/>
    </source>
</evidence>
<keyword evidence="2" id="KW-0808">Transferase</keyword>
<dbReference type="InterPro" id="IPR017438">
    <property type="entry name" value="ATP-NAD_kinase_N"/>
</dbReference>
<dbReference type="EC" id="2.7.1.91" evidence="7"/>
<evidence type="ECO:0000256" key="4">
    <source>
        <dbReference type="ARBA" id="ARBA00022777"/>
    </source>
</evidence>
<dbReference type="PANTHER" id="PTHR12358">
    <property type="entry name" value="SPHINGOSINE KINASE"/>
    <property type="match status" value="1"/>
</dbReference>
<feature type="domain" description="DAGKc" evidence="9">
    <location>
        <begin position="135"/>
        <end position="282"/>
    </location>
</feature>
<dbReference type="InterPro" id="IPR050187">
    <property type="entry name" value="Lipid_Phosphate_FormReg"/>
</dbReference>
<keyword evidence="4" id="KW-0418">Kinase</keyword>
<dbReference type="PROSITE" id="PS50146">
    <property type="entry name" value="DAGK"/>
    <property type="match status" value="1"/>
</dbReference>
<protein>
    <recommendedName>
        <fullName evidence="7">sphingosine kinase</fullName>
        <ecNumber evidence="7">2.7.1.91</ecNumber>
    </recommendedName>
</protein>
<dbReference type="GO" id="GO:0046512">
    <property type="term" value="P:sphingosine biosynthetic process"/>
    <property type="evidence" value="ECO:0007669"/>
    <property type="project" value="TreeGrafter"/>
</dbReference>
<gene>
    <name evidence="10" type="ORF">GDO78_004155</name>
</gene>
<dbReference type="GO" id="GO:0016020">
    <property type="term" value="C:membrane"/>
    <property type="evidence" value="ECO:0007669"/>
    <property type="project" value="TreeGrafter"/>
</dbReference>
<dbReference type="SMART" id="SM00046">
    <property type="entry name" value="DAGKc"/>
    <property type="match status" value="1"/>
</dbReference>
<dbReference type="SUPFAM" id="SSF111331">
    <property type="entry name" value="NAD kinase/diacylglycerol kinase-like"/>
    <property type="match status" value="1"/>
</dbReference>
<dbReference type="EMBL" id="WNTK01000013">
    <property type="protein sequence ID" value="KAG9473698.1"/>
    <property type="molecule type" value="Genomic_DNA"/>
</dbReference>
<feature type="region of interest" description="Disordered" evidence="8">
    <location>
        <begin position="344"/>
        <end position="364"/>
    </location>
</feature>
<dbReference type="Gene3D" id="3.40.50.10330">
    <property type="entry name" value="Probable inorganic polyphosphate/atp-NAD kinase, domain 1"/>
    <property type="match status" value="1"/>
</dbReference>
<organism evidence="10 11">
    <name type="scientific">Eleutherodactylus coqui</name>
    <name type="common">Puerto Rican coqui</name>
    <dbReference type="NCBI Taxonomy" id="57060"/>
    <lineage>
        <taxon>Eukaryota</taxon>
        <taxon>Metazoa</taxon>
        <taxon>Chordata</taxon>
        <taxon>Craniata</taxon>
        <taxon>Vertebrata</taxon>
        <taxon>Euteleostomi</taxon>
        <taxon>Amphibia</taxon>
        <taxon>Batrachia</taxon>
        <taxon>Anura</taxon>
        <taxon>Neobatrachia</taxon>
        <taxon>Hyloidea</taxon>
        <taxon>Eleutherodactylidae</taxon>
        <taxon>Eleutherodactylinae</taxon>
        <taxon>Eleutherodactylus</taxon>
        <taxon>Eleutherodactylus</taxon>
    </lineage>
</organism>
<evidence type="ECO:0000313" key="11">
    <source>
        <dbReference type="Proteomes" id="UP000770717"/>
    </source>
</evidence>
<dbReference type="GO" id="GO:0012505">
    <property type="term" value="C:endomembrane system"/>
    <property type="evidence" value="ECO:0007669"/>
    <property type="project" value="UniProtKB-SubCell"/>
</dbReference>
<dbReference type="GO" id="GO:0005737">
    <property type="term" value="C:cytoplasm"/>
    <property type="evidence" value="ECO:0007669"/>
    <property type="project" value="TreeGrafter"/>
</dbReference>
<dbReference type="InterPro" id="IPR001206">
    <property type="entry name" value="Diacylglycerol_kinase_cat_dom"/>
</dbReference>
<evidence type="ECO:0000256" key="2">
    <source>
        <dbReference type="ARBA" id="ARBA00022679"/>
    </source>
</evidence>
<sequence length="527" mass="57897">MGEAHDSSNVPNDVLLCDTFSQVPEDGSALSLLLTRTQLFLQSLSESPSTSFQLSDCVSCRAFRGKDPGDIGGYFTVIFYPLQRTLGAATYRTRISRTFRTETTRDREQNMNLAKTWAQKICQLSGEQGHPHPLLSPARYLVLLNPFGGTGKALTLFETHVIPMLTEANAHFTLLVTERPNQARELVQEQDLSTWDAIVVMSGDGLMFEVINGLMERPDWATAIKKPVSILPGGSGNALAASINHYSGHQQVKGTKLLTNCAFILCKGHPAPLDIVSLTTSSQQRIFSFLSLAWGFVSDVDIESEKYRFMGYARFSIGTFIRLTALRSYRGRISYLPAISASENKDTTSNIPGSPNSVNSSSSDNIKTQVLEDSLLVPLDQPVPSHWHTVEDQFVLVLALCQSHLGAEHFTAPMVEGPGEGNIHLFYATSRISRISLIKLFIAMEKGTHLDEEIPHLTHVPVVAFRIEPSESTGIMTVDGEVIQCSPIQGQIHQGLGRVISMGQGKSYDTPTVTKTVFTNNSRDVQP</sequence>
<dbReference type="Pfam" id="PF00781">
    <property type="entry name" value="DAGK_cat"/>
    <property type="match status" value="1"/>
</dbReference>
<proteinExistence type="predicted"/>
<dbReference type="GO" id="GO:0071363">
    <property type="term" value="P:cellular response to growth factor stimulus"/>
    <property type="evidence" value="ECO:0007669"/>
    <property type="project" value="TreeGrafter"/>
</dbReference>
<evidence type="ECO:0000256" key="1">
    <source>
        <dbReference type="ARBA" id="ARBA00004308"/>
    </source>
</evidence>
<keyword evidence="11" id="KW-1185">Reference proteome</keyword>
<name>A0A8J6ER86_ELECQ</name>
<evidence type="ECO:0000256" key="6">
    <source>
        <dbReference type="ARBA" id="ARBA00023136"/>
    </source>
</evidence>
<evidence type="ECO:0000256" key="7">
    <source>
        <dbReference type="ARBA" id="ARBA00044037"/>
    </source>
</evidence>
<dbReference type="OrthoDB" id="3853857at2759"/>
<dbReference type="PANTHER" id="PTHR12358:SF47">
    <property type="entry name" value="SPHINGOSINE KINASE 1"/>
    <property type="match status" value="1"/>
</dbReference>
<evidence type="ECO:0000256" key="5">
    <source>
        <dbReference type="ARBA" id="ARBA00022840"/>
    </source>
</evidence>
<dbReference type="GO" id="GO:0043066">
    <property type="term" value="P:negative regulation of apoptotic process"/>
    <property type="evidence" value="ECO:0007669"/>
    <property type="project" value="TreeGrafter"/>
</dbReference>
<dbReference type="FunFam" id="3.40.50.10330:FF:000005">
    <property type="entry name" value="Sphingosine kinase 2"/>
    <property type="match status" value="1"/>
</dbReference>
<accession>A0A8J6ER86</accession>
<keyword evidence="5" id="KW-0067">ATP-binding</keyword>
<comment type="caution">
    <text evidence="10">The sequence shown here is derived from an EMBL/GenBank/DDBJ whole genome shotgun (WGS) entry which is preliminary data.</text>
</comment>
<evidence type="ECO:0000256" key="3">
    <source>
        <dbReference type="ARBA" id="ARBA00022741"/>
    </source>
</evidence>
<feature type="compositionally biased region" description="Low complexity" evidence="8">
    <location>
        <begin position="349"/>
        <end position="364"/>
    </location>
</feature>
<keyword evidence="6" id="KW-0472">Membrane</keyword>
<dbReference type="Gene3D" id="2.60.200.40">
    <property type="match status" value="1"/>
</dbReference>
<reference evidence="10" key="1">
    <citation type="thesis" date="2020" institute="ProQuest LLC" country="789 East Eisenhower Parkway, Ann Arbor, MI, USA">
        <title>Comparative Genomics and Chromosome Evolution.</title>
        <authorList>
            <person name="Mudd A.B."/>
        </authorList>
    </citation>
    <scope>NUCLEOTIDE SEQUENCE</scope>
    <source>
        <strain evidence="10">HN-11 Male</strain>
        <tissue evidence="10">Kidney and liver</tissue>
    </source>
</reference>
<dbReference type="Proteomes" id="UP000770717">
    <property type="component" value="Unassembled WGS sequence"/>
</dbReference>
<evidence type="ECO:0000256" key="8">
    <source>
        <dbReference type="SAM" id="MobiDB-lite"/>
    </source>
</evidence>